<feature type="region of interest" description="Disordered" evidence="4">
    <location>
        <begin position="55"/>
        <end position="129"/>
    </location>
</feature>
<reference evidence="7 8" key="1">
    <citation type="journal article" date="2016" name="PLoS Pathog.">
        <title>Biosynthesis of antibiotic leucinostatins in bio-control fungus Purpureocillium lilacinum and their inhibition on phytophthora revealed by genome mining.</title>
        <authorList>
            <person name="Wang G."/>
            <person name="Liu Z."/>
            <person name="Lin R."/>
            <person name="Li E."/>
            <person name="Mao Z."/>
            <person name="Ling J."/>
            <person name="Yang Y."/>
            <person name="Yin W.B."/>
            <person name="Xie B."/>
        </authorList>
    </citation>
    <scope>NUCLEOTIDE SEQUENCE [LARGE SCALE GENOMIC DNA]</scope>
    <source>
        <strain evidence="7">170</strain>
    </source>
</reference>
<dbReference type="CDD" id="cd06466">
    <property type="entry name" value="p23_CS_SGT1_like"/>
    <property type="match status" value="1"/>
</dbReference>
<dbReference type="KEGG" id="pchm:VFPPC_18023"/>
<dbReference type="PROSITE" id="PS51203">
    <property type="entry name" value="CS"/>
    <property type="match status" value="1"/>
</dbReference>
<dbReference type="Proteomes" id="UP000078397">
    <property type="component" value="Unassembled WGS sequence"/>
</dbReference>
<dbReference type="RefSeq" id="XP_018140897.2">
    <property type="nucleotide sequence ID" value="XM_018292321.2"/>
</dbReference>
<feature type="domain" description="CHORD" evidence="6">
    <location>
        <begin position="131"/>
        <end position="192"/>
    </location>
</feature>
<dbReference type="AlphaFoldDB" id="A0A219APN3"/>
<dbReference type="InterPro" id="IPR039790">
    <property type="entry name" value="CHRD1"/>
</dbReference>
<dbReference type="InterPro" id="IPR008978">
    <property type="entry name" value="HSP20-like_chaperone"/>
</dbReference>
<keyword evidence="2" id="KW-0677">Repeat</keyword>
<evidence type="ECO:0000256" key="1">
    <source>
        <dbReference type="ARBA" id="ARBA00022723"/>
    </source>
</evidence>
<dbReference type="SUPFAM" id="SSF49764">
    <property type="entry name" value="HSP20-like chaperones"/>
    <property type="match status" value="1"/>
</dbReference>
<feature type="compositionally biased region" description="Basic and acidic residues" evidence="4">
    <location>
        <begin position="72"/>
        <end position="88"/>
    </location>
</feature>
<evidence type="ECO:0000313" key="8">
    <source>
        <dbReference type="Proteomes" id="UP000078397"/>
    </source>
</evidence>
<dbReference type="GeneID" id="28856315"/>
<feature type="domain" description="CS" evidence="5">
    <location>
        <begin position="213"/>
        <end position="304"/>
    </location>
</feature>
<evidence type="ECO:0000313" key="7">
    <source>
        <dbReference type="EMBL" id="OWT42768.1"/>
    </source>
</evidence>
<feature type="domain" description="CHORD" evidence="6">
    <location>
        <begin position="7"/>
        <end position="63"/>
    </location>
</feature>
<dbReference type="PROSITE" id="PS51401">
    <property type="entry name" value="CHORD"/>
    <property type="match status" value="2"/>
</dbReference>
<dbReference type="PANTHER" id="PTHR46983">
    <property type="entry name" value="CYSTEINE AND HISTIDINE-RICH DOMAIN-CONTAINING PROTEIN 1"/>
    <property type="match status" value="1"/>
</dbReference>
<accession>A0A219APN3</accession>
<name>A0A219APN3_METCM</name>
<gene>
    <name evidence="7" type="ORF">VFPPC_18023</name>
</gene>
<keyword evidence="8" id="KW-1185">Reference proteome</keyword>
<comment type="caution">
    <text evidence="7">The sequence shown here is derived from an EMBL/GenBank/DDBJ whole genome shotgun (WGS) entry which is preliminary data.</text>
</comment>
<dbReference type="Pfam" id="PF04968">
    <property type="entry name" value="CHORD"/>
    <property type="match status" value="2"/>
</dbReference>
<dbReference type="EMBL" id="LSBJ02000006">
    <property type="protein sequence ID" value="OWT42768.1"/>
    <property type="molecule type" value="Genomic_DNA"/>
</dbReference>
<protein>
    <submittedName>
        <fullName evidence="7">CHORD domain-containing protein</fullName>
    </submittedName>
</protein>
<keyword evidence="3" id="KW-0862">Zinc</keyword>
<feature type="compositionally biased region" description="Polar residues" evidence="4">
    <location>
        <begin position="57"/>
        <end position="66"/>
    </location>
</feature>
<keyword evidence="1" id="KW-0479">Metal-binding</keyword>
<dbReference type="PANTHER" id="PTHR46983:SF3">
    <property type="entry name" value="CHPADIPLOID STATE MAINTENANCE PROTEIN CHPA"/>
    <property type="match status" value="1"/>
</dbReference>
<dbReference type="InterPro" id="IPR007051">
    <property type="entry name" value="CHORD_dom"/>
</dbReference>
<proteinExistence type="predicted"/>
<dbReference type="Pfam" id="PF04969">
    <property type="entry name" value="CS"/>
    <property type="match status" value="1"/>
</dbReference>
<dbReference type="Gene3D" id="2.60.40.790">
    <property type="match status" value="1"/>
</dbReference>
<sequence>MATAQKCVHQGCGKTYTDPTEKCEYHPGPPIFHEGQKGWKCCKPRVLTFDEFMTIPPCTTGTHSTTDVPPPVEEKPKEDDDSLAKKIEALTASAPTRVPIQPAQSAPTPPPPPPETEDDDPSLEIPDGTTCRRRTCEQKYKTGSSREGETCVHHPGVPIFHEGSKGYSCCKRRVLEFDQFMKIEGCKTKDRHLFIGSGKKEKEKAGSGGEEILTTVRHDFYQTAANVIAAFFLKKINKESAKVEFQEKQLVLDLVTTDSPPKRYTADVPLYGPIDPVKSSFKILGTKLEVVLVKANGASWPVLRGDEALTGEILQIGRAGRA</sequence>
<evidence type="ECO:0000256" key="3">
    <source>
        <dbReference type="ARBA" id="ARBA00022833"/>
    </source>
</evidence>
<evidence type="ECO:0000259" key="6">
    <source>
        <dbReference type="PROSITE" id="PS51401"/>
    </source>
</evidence>
<dbReference type="Gene3D" id="4.10.1130.20">
    <property type="match status" value="2"/>
</dbReference>
<dbReference type="OrthoDB" id="1898560at2759"/>
<evidence type="ECO:0000256" key="4">
    <source>
        <dbReference type="SAM" id="MobiDB-lite"/>
    </source>
</evidence>
<dbReference type="STRING" id="1380566.A0A219APN3"/>
<evidence type="ECO:0000259" key="5">
    <source>
        <dbReference type="PROSITE" id="PS51203"/>
    </source>
</evidence>
<dbReference type="GO" id="GO:0046872">
    <property type="term" value="F:metal ion binding"/>
    <property type="evidence" value="ECO:0007669"/>
    <property type="project" value="UniProtKB-KW"/>
</dbReference>
<evidence type="ECO:0000256" key="2">
    <source>
        <dbReference type="ARBA" id="ARBA00022737"/>
    </source>
</evidence>
<dbReference type="InterPro" id="IPR007052">
    <property type="entry name" value="CS_dom"/>
</dbReference>
<organism evidence="7 8">
    <name type="scientific">Pochonia chlamydosporia 170</name>
    <dbReference type="NCBI Taxonomy" id="1380566"/>
    <lineage>
        <taxon>Eukaryota</taxon>
        <taxon>Fungi</taxon>
        <taxon>Dikarya</taxon>
        <taxon>Ascomycota</taxon>
        <taxon>Pezizomycotina</taxon>
        <taxon>Sordariomycetes</taxon>
        <taxon>Hypocreomycetidae</taxon>
        <taxon>Hypocreales</taxon>
        <taxon>Clavicipitaceae</taxon>
        <taxon>Pochonia</taxon>
    </lineage>
</organism>